<dbReference type="GO" id="GO:0006423">
    <property type="term" value="P:cysteinyl-tRNA aminoacylation"/>
    <property type="evidence" value="ECO:0007669"/>
    <property type="project" value="TreeGrafter"/>
</dbReference>
<feature type="binding site" evidence="10">
    <location>
        <position position="43"/>
    </location>
    <ligand>
        <name>Zn(2+)</name>
        <dbReference type="ChEBI" id="CHEBI:29105"/>
    </ligand>
</feature>
<evidence type="ECO:0000256" key="5">
    <source>
        <dbReference type="ARBA" id="ARBA00022723"/>
    </source>
</evidence>
<dbReference type="PANTHER" id="PTHR10890:SF3">
    <property type="entry name" value="CYSTEINE--TRNA LIGASE, CYTOPLASMIC"/>
    <property type="match status" value="1"/>
</dbReference>
<keyword evidence="6 10" id="KW-0547">Nucleotide-binding</keyword>
<dbReference type="RefSeq" id="WP_109774762.1">
    <property type="nucleotide sequence ID" value="NZ_QGDQ01000014.1"/>
</dbReference>
<dbReference type="GO" id="GO:0010125">
    <property type="term" value="P:mycothiol biosynthetic process"/>
    <property type="evidence" value="ECO:0007669"/>
    <property type="project" value="UniProtKB-UniRule"/>
</dbReference>
<comment type="similarity">
    <text evidence="2 10">Belongs to the class-I aminoacyl-tRNA synthetase family. MshC subfamily.</text>
</comment>
<feature type="binding site" evidence="10">
    <location>
        <position position="286"/>
    </location>
    <ligand>
        <name>L-cysteinyl-5'-AMP</name>
        <dbReference type="ChEBI" id="CHEBI:144924"/>
    </ligand>
</feature>
<keyword evidence="4 10" id="KW-0436">Ligase</keyword>
<dbReference type="OrthoDB" id="9815130at2"/>
<evidence type="ECO:0000256" key="7">
    <source>
        <dbReference type="ARBA" id="ARBA00022833"/>
    </source>
</evidence>
<dbReference type="PANTHER" id="PTHR10890">
    <property type="entry name" value="CYSTEINYL-TRNA SYNTHETASE"/>
    <property type="match status" value="1"/>
</dbReference>
<keyword evidence="8 10" id="KW-0067">ATP-binding</keyword>
<dbReference type="PRINTS" id="PR00983">
    <property type="entry name" value="TRNASYNTHCYS"/>
</dbReference>
<comment type="subunit">
    <text evidence="3 10">Monomer.</text>
</comment>
<dbReference type="GO" id="GO:0005524">
    <property type="term" value="F:ATP binding"/>
    <property type="evidence" value="ECO:0007669"/>
    <property type="project" value="UniProtKB-KW"/>
</dbReference>
<evidence type="ECO:0000256" key="10">
    <source>
        <dbReference type="HAMAP-Rule" id="MF_01697"/>
    </source>
</evidence>
<feature type="binding site" evidence="10">
    <location>
        <position position="235"/>
    </location>
    <ligand>
        <name>Zn(2+)</name>
        <dbReference type="ChEBI" id="CHEBI:29105"/>
    </ligand>
</feature>
<dbReference type="EMBL" id="QGDQ01000014">
    <property type="protein sequence ID" value="PWJ53145.1"/>
    <property type="molecule type" value="Genomic_DNA"/>
</dbReference>
<dbReference type="GO" id="GO:0035446">
    <property type="term" value="F:cysteine-glucosaminylinositol ligase activity"/>
    <property type="evidence" value="ECO:0007669"/>
    <property type="project" value="UniProtKB-UniRule"/>
</dbReference>
<dbReference type="GO" id="GO:0008270">
    <property type="term" value="F:zinc ion binding"/>
    <property type="evidence" value="ECO:0007669"/>
    <property type="project" value="UniProtKB-UniRule"/>
</dbReference>
<dbReference type="Gene3D" id="3.40.50.620">
    <property type="entry name" value="HUPs"/>
    <property type="match status" value="1"/>
</dbReference>
<dbReference type="GO" id="GO:0004817">
    <property type="term" value="F:cysteine-tRNA ligase activity"/>
    <property type="evidence" value="ECO:0007669"/>
    <property type="project" value="TreeGrafter"/>
</dbReference>
<dbReference type="EC" id="6.3.1.13" evidence="10"/>
<feature type="short sequence motif" description="'ERGGDP' region" evidence="10">
    <location>
        <begin position="190"/>
        <end position="195"/>
    </location>
</feature>
<feature type="binding site" evidence="10">
    <location>
        <begin position="43"/>
        <end position="46"/>
    </location>
    <ligand>
        <name>L-cysteinyl-5'-AMP</name>
        <dbReference type="ChEBI" id="CHEBI:144924"/>
    </ligand>
</feature>
<keyword evidence="5 10" id="KW-0479">Metal-binding</keyword>
<feature type="short sequence motif" description="'KMSKS' region" evidence="10">
    <location>
        <begin position="292"/>
        <end position="296"/>
    </location>
</feature>
<dbReference type="GO" id="GO:0005829">
    <property type="term" value="C:cytosol"/>
    <property type="evidence" value="ECO:0007669"/>
    <property type="project" value="TreeGrafter"/>
</dbReference>
<dbReference type="AlphaFoldDB" id="A0A316A631"/>
<feature type="binding site" evidence="10">
    <location>
        <position position="231"/>
    </location>
    <ligand>
        <name>L-cysteinyl-5'-AMP</name>
        <dbReference type="ChEBI" id="CHEBI:144924"/>
    </ligand>
</feature>
<protein>
    <recommendedName>
        <fullName evidence="10">L-cysteine:1D-myo-inositol 2-amino-2-deoxy-alpha-D-glucopyranoside ligase</fullName>
        <shortName evidence="10">L-Cys:GlcN-Ins ligase</shortName>
        <ecNumber evidence="10">6.3.1.13</ecNumber>
    </recommendedName>
    <alternativeName>
        <fullName evidence="10">Mycothiol ligase</fullName>
        <shortName evidence="10">MSH ligase</shortName>
    </alternativeName>
</protein>
<feature type="short sequence motif" description="'HIGH' region" evidence="10">
    <location>
        <begin position="45"/>
        <end position="55"/>
    </location>
</feature>
<reference evidence="12 13" key="1">
    <citation type="submission" date="2018-03" db="EMBL/GenBank/DDBJ databases">
        <title>Genomic Encyclopedia of Archaeal and Bacterial Type Strains, Phase II (KMG-II): from individual species to whole genera.</title>
        <authorList>
            <person name="Goeker M."/>
        </authorList>
    </citation>
    <scope>NUCLEOTIDE SEQUENCE [LARGE SCALE GENOMIC DNA]</scope>
    <source>
        <strain evidence="12 13">DSM 44889</strain>
    </source>
</reference>
<dbReference type="InterPro" id="IPR014729">
    <property type="entry name" value="Rossmann-like_a/b/a_fold"/>
</dbReference>
<evidence type="ECO:0000256" key="8">
    <source>
        <dbReference type="ARBA" id="ARBA00022840"/>
    </source>
</evidence>
<proteinExistence type="inferred from homology"/>
<dbReference type="SUPFAM" id="SSF52374">
    <property type="entry name" value="Nucleotidylyl transferase"/>
    <property type="match status" value="1"/>
</dbReference>
<dbReference type="NCBIfam" id="TIGR03447">
    <property type="entry name" value="mycothiol_MshC"/>
    <property type="match status" value="1"/>
</dbReference>
<evidence type="ECO:0000256" key="3">
    <source>
        <dbReference type="ARBA" id="ARBA00011245"/>
    </source>
</evidence>
<comment type="catalytic activity">
    <reaction evidence="9 10">
        <text>1D-myo-inositol 2-amino-2-deoxy-alpha-D-glucopyranoside + L-cysteine + ATP = 1D-myo-inositol 2-(L-cysteinylamino)-2-deoxy-alpha-D-glucopyranoside + AMP + diphosphate + H(+)</text>
        <dbReference type="Rhea" id="RHEA:26176"/>
        <dbReference type="ChEBI" id="CHEBI:15378"/>
        <dbReference type="ChEBI" id="CHEBI:30616"/>
        <dbReference type="ChEBI" id="CHEBI:33019"/>
        <dbReference type="ChEBI" id="CHEBI:35235"/>
        <dbReference type="ChEBI" id="CHEBI:58886"/>
        <dbReference type="ChEBI" id="CHEBI:58887"/>
        <dbReference type="ChEBI" id="CHEBI:456215"/>
        <dbReference type="EC" id="6.3.1.13"/>
    </reaction>
</comment>
<feature type="binding site" evidence="10">
    <location>
        <position position="58"/>
    </location>
    <ligand>
        <name>L-cysteinyl-5'-AMP</name>
        <dbReference type="ChEBI" id="CHEBI:144924"/>
    </ligand>
</feature>
<keyword evidence="7 10" id="KW-0862">Zinc</keyword>
<dbReference type="InterPro" id="IPR017812">
    <property type="entry name" value="Mycothiol_ligase_MshC"/>
</dbReference>
<evidence type="ECO:0000313" key="12">
    <source>
        <dbReference type="EMBL" id="PWJ53145.1"/>
    </source>
</evidence>
<evidence type="ECO:0000259" key="11">
    <source>
        <dbReference type="Pfam" id="PF01406"/>
    </source>
</evidence>
<sequence>MRPWSAPAVPDLPGRGGPVQLHGTSTGRLQVAAPGPKARLYVCGITPYDATHLGHAATYLAFDLLQRAWRDAGLQVRYAQNVTDIDDPLLERATRDGVDWRELAASQVELFATDMEALRVLPPDAWVGAVEAIPRIAASVRALLNRGAAYTVEPEPGCEHGDVYADLSADPGFGAVAHLAREQMLALSAERGGDPQRPGKRDPLDPLLWRAARDGEPHWDGGTLGAGRPGWHVECTVIAADDLGSGFDVQGGGSDLAFPHHEMSASHGAVLYGPPFARVYAHAGMVGLDGEKMSKSKGNLVLVSKLRSAGVEPAAIRLAVLAHHYRSDWSWTQAGLDDAVARLVRWRAAVAVGGEDDDAGQLAVLADLRARLREDLDAPGALAVLDAWASTVLAAPGSTGSQGAGGQRADLVADAVDALLGITL</sequence>
<gene>
    <name evidence="10" type="primary">mshC</name>
    <name evidence="12" type="ORF">BXY45_11440</name>
</gene>
<organism evidence="12 13">
    <name type="scientific">Quadrisphaera granulorum</name>
    <dbReference type="NCBI Taxonomy" id="317664"/>
    <lineage>
        <taxon>Bacteria</taxon>
        <taxon>Bacillati</taxon>
        <taxon>Actinomycetota</taxon>
        <taxon>Actinomycetes</taxon>
        <taxon>Kineosporiales</taxon>
        <taxon>Kineosporiaceae</taxon>
        <taxon>Quadrisphaera</taxon>
    </lineage>
</organism>
<accession>A0A316A631</accession>
<comment type="caution">
    <text evidence="12">The sequence shown here is derived from an EMBL/GenBank/DDBJ whole genome shotgun (WGS) entry which is preliminary data.</text>
</comment>
<comment type="cofactor">
    <cofactor evidence="10">
        <name>Zn(2+)</name>
        <dbReference type="ChEBI" id="CHEBI:29105"/>
    </cofactor>
    <text evidence="10">Binds 1 zinc ion per subunit.</text>
</comment>
<feature type="binding site" evidence="10">
    <location>
        <begin position="81"/>
        <end position="83"/>
    </location>
    <ligand>
        <name>L-cysteinyl-5'-AMP</name>
        <dbReference type="ChEBI" id="CHEBI:144924"/>
    </ligand>
</feature>
<dbReference type="InterPro" id="IPR024909">
    <property type="entry name" value="Cys-tRNA/MSH_ligase"/>
</dbReference>
<feature type="domain" description="tRNA synthetases class I catalytic" evidence="11">
    <location>
        <begin position="37"/>
        <end position="339"/>
    </location>
</feature>
<dbReference type="FunFam" id="3.40.50.620:FF:000134">
    <property type="entry name" value="L-cysteine:1D-myo-inositol 2-amino-2-deoxy-alpha-D-glucopyranoside ligase"/>
    <property type="match status" value="1"/>
</dbReference>
<dbReference type="Gene3D" id="1.20.120.640">
    <property type="entry name" value="Anticodon-binding domain of a subclass of class I aminoacyl-tRNA synthetases"/>
    <property type="match status" value="1"/>
</dbReference>
<evidence type="ECO:0000256" key="9">
    <source>
        <dbReference type="ARBA" id="ARBA00048350"/>
    </source>
</evidence>
<evidence type="ECO:0000256" key="6">
    <source>
        <dbReference type="ARBA" id="ARBA00022741"/>
    </source>
</evidence>
<comment type="function">
    <text evidence="1 10">Catalyzes the ATP-dependent condensation of GlcN-Ins and L-cysteine to form L-Cys-GlcN-Ins.</text>
</comment>
<evidence type="ECO:0000256" key="1">
    <source>
        <dbReference type="ARBA" id="ARBA00003679"/>
    </source>
</evidence>
<evidence type="ECO:0000313" key="13">
    <source>
        <dbReference type="Proteomes" id="UP000245469"/>
    </source>
</evidence>
<dbReference type="InterPro" id="IPR032678">
    <property type="entry name" value="tRNA-synt_1_cat_dom"/>
</dbReference>
<dbReference type="Pfam" id="PF01406">
    <property type="entry name" value="tRNA-synt_1e"/>
    <property type="match status" value="1"/>
</dbReference>
<dbReference type="Proteomes" id="UP000245469">
    <property type="component" value="Unassembled WGS sequence"/>
</dbReference>
<evidence type="ECO:0000256" key="2">
    <source>
        <dbReference type="ARBA" id="ARBA00007723"/>
    </source>
</evidence>
<keyword evidence="13" id="KW-1185">Reference proteome</keyword>
<name>A0A316A631_9ACTN</name>
<feature type="binding site" evidence="10">
    <location>
        <begin position="253"/>
        <end position="255"/>
    </location>
    <ligand>
        <name>L-cysteinyl-5'-AMP</name>
        <dbReference type="ChEBI" id="CHEBI:144924"/>
    </ligand>
</feature>
<dbReference type="HAMAP" id="MF_01697">
    <property type="entry name" value="MshC"/>
    <property type="match status" value="1"/>
</dbReference>
<feature type="binding site" evidence="10">
    <location>
        <position position="260"/>
    </location>
    <ligand>
        <name>Zn(2+)</name>
        <dbReference type="ChEBI" id="CHEBI:29105"/>
    </ligand>
</feature>
<evidence type="ECO:0000256" key="4">
    <source>
        <dbReference type="ARBA" id="ARBA00022598"/>
    </source>
</evidence>